<dbReference type="Proteomes" id="UP000094112">
    <property type="component" value="Unassembled WGS sequence"/>
</dbReference>
<dbReference type="InterPro" id="IPR040185">
    <property type="entry name" value="Far11/STRP"/>
</dbReference>
<dbReference type="STRING" id="683960.A0A1E3P519"/>
<evidence type="ECO:0000259" key="2">
    <source>
        <dbReference type="SMART" id="SM01293"/>
    </source>
</evidence>
<dbReference type="SMART" id="SM01293">
    <property type="entry name" value="DUF3402"/>
    <property type="match status" value="1"/>
</dbReference>
<dbReference type="GO" id="GO:0000138">
    <property type="term" value="C:Golgi trans cisterna"/>
    <property type="evidence" value="ECO:0007669"/>
    <property type="project" value="EnsemblFungi"/>
</dbReference>
<evidence type="ECO:0000313" key="3">
    <source>
        <dbReference type="EMBL" id="ODQ60525.1"/>
    </source>
</evidence>
<dbReference type="Pfam" id="PF07923">
    <property type="entry name" value="N1221"/>
    <property type="match status" value="1"/>
</dbReference>
<dbReference type="SMART" id="SM01292">
    <property type="entry name" value="N1221"/>
    <property type="match status" value="1"/>
</dbReference>
<proteinExistence type="predicted"/>
<dbReference type="RefSeq" id="XP_019039732.1">
    <property type="nucleotide sequence ID" value="XM_019184076.1"/>
</dbReference>
<dbReference type="AlphaFoldDB" id="A0A1E3P519"/>
<dbReference type="GO" id="GO:0016239">
    <property type="term" value="P:positive regulation of macroautophagy"/>
    <property type="evidence" value="ECO:0007669"/>
    <property type="project" value="EnsemblFungi"/>
</dbReference>
<name>A0A1E3P519_WICAA</name>
<dbReference type="GO" id="GO:0007010">
    <property type="term" value="P:cytoskeleton organization"/>
    <property type="evidence" value="ECO:0007669"/>
    <property type="project" value="TreeGrafter"/>
</dbReference>
<protein>
    <recommendedName>
        <fullName evidence="5">Factor arrest protein 11</fullName>
    </recommendedName>
</protein>
<dbReference type="GeneID" id="30201322"/>
<dbReference type="InterPro" id="IPR012486">
    <property type="entry name" value="Far11/STRP_N"/>
</dbReference>
<sequence>MFGTMEIGGTDDGDYDEDDIDQLNIDEVDQARSDVLDNNLTVDEEFQHSLNERANQFSAAGSEGNSINTTSFPSIPKPKVDYQYNDDFSLENELNDWFTANELKKLPLFKQIYMNVINVPDFGLLREYEQSKVVQLLLKEVQKDEPLNVLYCITYISLGAYGAHKNLSHHVESVKKNNRLLSENNITPILIKIITKSFYNAKESKDKGSFHSNILFLSSTILFFLICCELDSKDQCSPVLDQLEEQDFLNTLVIFIDEWRWNSLPNLRIRNIIALFAKTFQFLIGGLNDRSKSKDYTCAQFGISKEQNPSKLTTTPLDYYVFREDILARYPTSIPVPSTLPANFENSSSLSQFINIARTLDTSKSNAALPVPSVHIATPASSPPSTPVNKTNKVERSYQTNQSYPFIYPTVSGETEYDVVNVPKSIEEASQLCASRVQEKLSLKQLWNERDHFMQQERGWTDALNHSDSKFDDYRLLDPKPELKPLIRVENFYSKSIPYLSSLVHVLLQVIISSQENNQLLEDDSKDTLNQMDLELIKAKEVSLKNGSYILVLVSKWLKVSHILKFEYLCTLIYDSNYFAILMQYLKSTGDSLFSRIRNTVLNENRYSFWSQCASLSPSAYSIPKPTCSIDENFCFSLTNLLTIGSLICHNKTQRIIALSEKDPARLFKPFFLIINSSLWKPVLKMVKEITPFNGRKWKSYNMDLISMVYLHMKPQLKENWLSGRDLDGELKDAYGQEIALRAIIQFYNLRRYGDVMSKLGYEKRGSDFFTREMELLAVSDT</sequence>
<dbReference type="InterPro" id="IPR021819">
    <property type="entry name" value="Far11/STRP_C"/>
</dbReference>
<dbReference type="GO" id="GO:0005783">
    <property type="term" value="C:endoplasmic reticulum"/>
    <property type="evidence" value="ECO:0007669"/>
    <property type="project" value="EnsemblFungi"/>
</dbReference>
<feature type="domain" description="Far11/STRP C-terminal" evidence="2">
    <location>
        <begin position="423"/>
        <end position="774"/>
    </location>
</feature>
<dbReference type="PANTHER" id="PTHR13239:SF4">
    <property type="entry name" value="AT25231P"/>
    <property type="match status" value="1"/>
</dbReference>
<dbReference type="GO" id="GO:0005829">
    <property type="term" value="C:cytosol"/>
    <property type="evidence" value="ECO:0007669"/>
    <property type="project" value="TreeGrafter"/>
</dbReference>
<dbReference type="GO" id="GO:0031573">
    <property type="term" value="P:mitotic intra-S DNA damage checkpoint signaling"/>
    <property type="evidence" value="ECO:0007669"/>
    <property type="project" value="EnsemblFungi"/>
</dbReference>
<dbReference type="OrthoDB" id="18234at2759"/>
<dbReference type="EMBL" id="KV454209">
    <property type="protein sequence ID" value="ODQ60525.1"/>
    <property type="molecule type" value="Genomic_DNA"/>
</dbReference>
<accession>A0A1E3P519</accession>
<dbReference type="PANTHER" id="PTHR13239">
    <property type="entry name" value="PROTEIN REQUIRED FOR HYPHAL ANASTOMOSIS HAM-2"/>
    <property type="match status" value="1"/>
</dbReference>
<evidence type="ECO:0000313" key="4">
    <source>
        <dbReference type="Proteomes" id="UP000094112"/>
    </source>
</evidence>
<evidence type="ECO:0008006" key="5">
    <source>
        <dbReference type="Google" id="ProtNLM"/>
    </source>
</evidence>
<gene>
    <name evidence="3" type="ORF">WICANDRAFT_67236</name>
</gene>
<dbReference type="Pfam" id="PF11882">
    <property type="entry name" value="DUF3402"/>
    <property type="match status" value="2"/>
</dbReference>
<evidence type="ECO:0000259" key="1">
    <source>
        <dbReference type="SMART" id="SM01292"/>
    </source>
</evidence>
<dbReference type="GO" id="GO:0000321">
    <property type="term" value="P:re-entry into mitotic cell cycle after pheromone arrest"/>
    <property type="evidence" value="ECO:0007669"/>
    <property type="project" value="EnsemblFungi"/>
</dbReference>
<keyword evidence="4" id="KW-1185">Reference proteome</keyword>
<feature type="domain" description="Far11/STRP N-terminal" evidence="1">
    <location>
        <begin position="77"/>
        <end position="346"/>
    </location>
</feature>
<reference evidence="3 4" key="1">
    <citation type="journal article" date="2016" name="Proc. Natl. Acad. Sci. U.S.A.">
        <title>Comparative genomics of biotechnologically important yeasts.</title>
        <authorList>
            <person name="Riley R."/>
            <person name="Haridas S."/>
            <person name="Wolfe K.H."/>
            <person name="Lopes M.R."/>
            <person name="Hittinger C.T."/>
            <person name="Goeker M."/>
            <person name="Salamov A.A."/>
            <person name="Wisecaver J.H."/>
            <person name="Long T.M."/>
            <person name="Calvey C.H."/>
            <person name="Aerts A.L."/>
            <person name="Barry K.W."/>
            <person name="Choi C."/>
            <person name="Clum A."/>
            <person name="Coughlan A.Y."/>
            <person name="Deshpande S."/>
            <person name="Douglass A.P."/>
            <person name="Hanson S.J."/>
            <person name="Klenk H.-P."/>
            <person name="LaButti K.M."/>
            <person name="Lapidus A."/>
            <person name="Lindquist E.A."/>
            <person name="Lipzen A.M."/>
            <person name="Meier-Kolthoff J.P."/>
            <person name="Ohm R.A."/>
            <person name="Otillar R.P."/>
            <person name="Pangilinan J.L."/>
            <person name="Peng Y."/>
            <person name="Rokas A."/>
            <person name="Rosa C.A."/>
            <person name="Scheuner C."/>
            <person name="Sibirny A.A."/>
            <person name="Slot J.C."/>
            <person name="Stielow J.B."/>
            <person name="Sun H."/>
            <person name="Kurtzman C.P."/>
            <person name="Blackwell M."/>
            <person name="Grigoriev I.V."/>
            <person name="Jeffries T.W."/>
        </authorList>
    </citation>
    <scope>NUCLEOTIDE SEQUENCE [LARGE SCALE GENOMIC DNA]</scope>
    <source>
        <strain evidence="4">ATCC 58044 / CBS 1984 / NCYC 433 / NRRL Y-366-8</strain>
    </source>
</reference>
<organism evidence="3 4">
    <name type="scientific">Wickerhamomyces anomalus (strain ATCC 58044 / CBS 1984 / NCYC 433 / NRRL Y-366-8)</name>
    <name type="common">Yeast</name>
    <name type="synonym">Hansenula anomala</name>
    <dbReference type="NCBI Taxonomy" id="683960"/>
    <lineage>
        <taxon>Eukaryota</taxon>
        <taxon>Fungi</taxon>
        <taxon>Dikarya</taxon>
        <taxon>Ascomycota</taxon>
        <taxon>Saccharomycotina</taxon>
        <taxon>Saccharomycetes</taxon>
        <taxon>Phaffomycetales</taxon>
        <taxon>Wickerhamomycetaceae</taxon>
        <taxon>Wickerhamomyces</taxon>
    </lineage>
</organism>